<gene>
    <name evidence="4" type="ORF">P879_07792</name>
</gene>
<dbReference type="GO" id="GO:0008541">
    <property type="term" value="C:proteasome regulatory particle, lid subcomplex"/>
    <property type="evidence" value="ECO:0007669"/>
    <property type="project" value="TreeGrafter"/>
</dbReference>
<dbReference type="FunFam" id="1.10.10.10:FF:000070">
    <property type="entry name" value="26S proteasome non-ATPase regulatory subunit 12"/>
    <property type="match status" value="1"/>
</dbReference>
<dbReference type="Pfam" id="PF01399">
    <property type="entry name" value="PCI"/>
    <property type="match status" value="1"/>
</dbReference>
<evidence type="ECO:0000313" key="5">
    <source>
        <dbReference type="Proteomes" id="UP000699462"/>
    </source>
</evidence>
<dbReference type="InterPro" id="IPR040896">
    <property type="entry name" value="RPN5_C"/>
</dbReference>
<dbReference type="Pfam" id="PF18098">
    <property type="entry name" value="RPN5_C"/>
    <property type="match status" value="1"/>
</dbReference>
<dbReference type="SMART" id="SM00088">
    <property type="entry name" value="PINT"/>
    <property type="match status" value="1"/>
</dbReference>
<protein>
    <recommendedName>
        <fullName evidence="3">PCI domain-containing protein</fullName>
    </recommendedName>
</protein>
<name>A0A8T0DIV2_9TREM</name>
<evidence type="ECO:0000256" key="1">
    <source>
        <dbReference type="ARBA" id="ARBA00006397"/>
    </source>
</evidence>
<dbReference type="InterPro" id="IPR036388">
    <property type="entry name" value="WH-like_DNA-bd_sf"/>
</dbReference>
<dbReference type="Proteomes" id="UP000699462">
    <property type="component" value="Unassembled WGS sequence"/>
</dbReference>
<dbReference type="AlphaFoldDB" id="A0A8T0DIV2"/>
<sequence length="445" mass="51829">MGDGRLEKMEIDYSSAVDDLLPTLETLSKAGKIDAALEQCIALEKQARMASDAISTGRLLEAMVDLLADAGKWDQLSRHLETMTKKRNQLKQAVTKMVQRCITYLDRTPNEETKLELIAALRRVTEGKIYVEVERARLTKELARIEESHGNIAEAASVLQELQVETYGSMEKKEKVEFMLEQIRLGLAKKDYIRTQIISKKISPKFFNDESHEALKLKYYQLMIELNLHEDQYLNVSKHYWEVFNTSSIQADEDKRLLALKHTVAYLLLATYDNEQHDLMCRRKLVKDMEKIPTYLDMLKAFTTPELLRWDEFCARYETTLRTDTDAFNKERSPLKADKRWEDLHSRLVERNIRVIAGYYTKLRLKRMAELIDLDIEQAEKYLSDLVVNKTITAKIDRLEGIVHFTVTKTPTEILNDWSYNTKCLMNLINQSTHLINKERVLHAM</sequence>
<dbReference type="Pfam" id="PF22241">
    <property type="entry name" value="PSMD12-CSN4_N"/>
    <property type="match status" value="1"/>
</dbReference>
<keyword evidence="2" id="KW-0647">Proteasome</keyword>
<comment type="similarity">
    <text evidence="1">Belongs to the proteasome subunit p55 family.</text>
</comment>
<keyword evidence="5" id="KW-1185">Reference proteome</keyword>
<dbReference type="InterPro" id="IPR036390">
    <property type="entry name" value="WH_DNA-bd_sf"/>
</dbReference>
<dbReference type="Gene3D" id="1.10.10.10">
    <property type="entry name" value="Winged helix-like DNA-binding domain superfamily/Winged helix DNA-binding domain"/>
    <property type="match status" value="1"/>
</dbReference>
<dbReference type="PANTHER" id="PTHR10855:SF1">
    <property type="entry name" value="26S PROTEASOME NON-ATPASE REGULATORY SUBUNIT 12"/>
    <property type="match status" value="1"/>
</dbReference>
<evidence type="ECO:0000313" key="4">
    <source>
        <dbReference type="EMBL" id="KAF8567775.1"/>
    </source>
</evidence>
<dbReference type="PROSITE" id="PS50250">
    <property type="entry name" value="PCI"/>
    <property type="match status" value="1"/>
</dbReference>
<comment type="caution">
    <text evidence="4">The sequence shown here is derived from an EMBL/GenBank/DDBJ whole genome shotgun (WGS) entry which is preliminary data.</text>
</comment>
<dbReference type="PANTHER" id="PTHR10855">
    <property type="entry name" value="26S PROTEASOME NON-ATPASE REGULATORY SUBUNIT 12/COP9 SIGNALOSOME COMPLEX SUBUNIT 4"/>
    <property type="match status" value="1"/>
</dbReference>
<evidence type="ECO:0000256" key="2">
    <source>
        <dbReference type="ARBA" id="ARBA00022942"/>
    </source>
</evidence>
<accession>A0A8T0DIV2</accession>
<proteinExistence type="inferred from homology"/>
<dbReference type="OrthoDB" id="268763at2759"/>
<dbReference type="GO" id="GO:0005634">
    <property type="term" value="C:nucleus"/>
    <property type="evidence" value="ECO:0007669"/>
    <property type="project" value="UniProtKB-ARBA"/>
</dbReference>
<organism evidence="4 5">
    <name type="scientific">Paragonimus westermani</name>
    <dbReference type="NCBI Taxonomy" id="34504"/>
    <lineage>
        <taxon>Eukaryota</taxon>
        <taxon>Metazoa</taxon>
        <taxon>Spiralia</taxon>
        <taxon>Lophotrochozoa</taxon>
        <taxon>Platyhelminthes</taxon>
        <taxon>Trematoda</taxon>
        <taxon>Digenea</taxon>
        <taxon>Plagiorchiida</taxon>
        <taxon>Troglotremata</taxon>
        <taxon>Troglotrematidae</taxon>
        <taxon>Paragonimus</taxon>
    </lineage>
</organism>
<dbReference type="InterPro" id="IPR040134">
    <property type="entry name" value="PSMD12/CSN4"/>
</dbReference>
<feature type="domain" description="PCI" evidence="3">
    <location>
        <begin position="232"/>
        <end position="410"/>
    </location>
</feature>
<dbReference type="SUPFAM" id="SSF46785">
    <property type="entry name" value="Winged helix' DNA-binding domain"/>
    <property type="match status" value="1"/>
</dbReference>
<dbReference type="InterPro" id="IPR054559">
    <property type="entry name" value="PSMD12-CSN4-like_N"/>
</dbReference>
<dbReference type="GO" id="GO:0005737">
    <property type="term" value="C:cytoplasm"/>
    <property type="evidence" value="ECO:0007669"/>
    <property type="project" value="TreeGrafter"/>
</dbReference>
<reference evidence="4 5" key="1">
    <citation type="submission" date="2019-07" db="EMBL/GenBank/DDBJ databases">
        <title>Annotation for the trematode Paragonimus westermani.</title>
        <authorList>
            <person name="Choi Y.-J."/>
        </authorList>
    </citation>
    <scope>NUCLEOTIDE SEQUENCE [LARGE SCALE GENOMIC DNA]</scope>
    <source>
        <strain evidence="4">180907_Pwestermani</strain>
    </source>
</reference>
<evidence type="ECO:0000259" key="3">
    <source>
        <dbReference type="PROSITE" id="PS50250"/>
    </source>
</evidence>
<dbReference type="EMBL" id="JTDF01003475">
    <property type="protein sequence ID" value="KAF8567775.1"/>
    <property type="molecule type" value="Genomic_DNA"/>
</dbReference>
<dbReference type="InterPro" id="IPR000717">
    <property type="entry name" value="PCI_dom"/>
</dbReference>